<comment type="caution">
    <text evidence="1">The sequence shown here is derived from an EMBL/GenBank/DDBJ whole genome shotgun (WGS) entry which is preliminary data.</text>
</comment>
<evidence type="ECO:0000313" key="2">
    <source>
        <dbReference type="Proteomes" id="UP000270856"/>
    </source>
</evidence>
<proteinExistence type="predicted"/>
<accession>A0A3N4NIS8</accession>
<dbReference type="EMBL" id="RPFJ01000019">
    <property type="protein sequence ID" value="RPD94297.1"/>
    <property type="molecule type" value="Genomic_DNA"/>
</dbReference>
<protein>
    <submittedName>
        <fullName evidence="1">Uncharacterized protein</fullName>
    </submittedName>
</protein>
<organism evidence="1 2">
    <name type="scientific">Aureibaculum marinum</name>
    <dbReference type="NCBI Taxonomy" id="2487930"/>
    <lineage>
        <taxon>Bacteria</taxon>
        <taxon>Pseudomonadati</taxon>
        <taxon>Bacteroidota</taxon>
        <taxon>Flavobacteriia</taxon>
        <taxon>Flavobacteriales</taxon>
        <taxon>Flavobacteriaceae</taxon>
        <taxon>Aureibaculum</taxon>
    </lineage>
</organism>
<name>A0A3N4NIS8_9FLAO</name>
<dbReference type="RefSeq" id="WP_123898752.1">
    <property type="nucleotide sequence ID" value="NZ_RPFJ01000019.1"/>
</dbReference>
<evidence type="ECO:0000313" key="1">
    <source>
        <dbReference type="EMBL" id="RPD94297.1"/>
    </source>
</evidence>
<dbReference type="AlphaFoldDB" id="A0A3N4NIS8"/>
<keyword evidence="2" id="KW-1185">Reference proteome</keyword>
<sequence>MKVFYTNYATDKGIDSENAIEIDTQSVVDIFLDLVDSEDSFLGLVDENNNVIQFSNEENQWLLDIPNPPNFKNMQAYLKDTECLNLIVEILNKNKIKTNMKLYEVNIMEETLSEVLERKG</sequence>
<gene>
    <name evidence="1" type="ORF">EGM88_12590</name>
</gene>
<dbReference type="Proteomes" id="UP000270856">
    <property type="component" value="Unassembled WGS sequence"/>
</dbReference>
<reference evidence="1 2" key="1">
    <citation type="submission" date="2018-11" db="EMBL/GenBank/DDBJ databases">
        <title>Aureibaculum marinum gen. nov., sp. nov., a member of the family Flavobacteriaceae isolated from the Bohai Sea.</title>
        <authorList>
            <person name="Ji X."/>
        </authorList>
    </citation>
    <scope>NUCLEOTIDE SEQUENCE [LARGE SCALE GENOMIC DNA]</scope>
    <source>
        <strain evidence="1 2">BH-SD17</strain>
    </source>
</reference>
<dbReference type="OrthoDB" id="1446383at2"/>